<dbReference type="InterPro" id="IPR000595">
    <property type="entry name" value="cNMP-bd_dom"/>
</dbReference>
<dbReference type="Gene3D" id="1.10.287.70">
    <property type="match status" value="1"/>
</dbReference>
<feature type="region of interest" description="Disordered" evidence="7">
    <location>
        <begin position="1"/>
        <end position="35"/>
    </location>
</feature>
<evidence type="ECO:0000256" key="8">
    <source>
        <dbReference type="SAM" id="Phobius"/>
    </source>
</evidence>
<feature type="transmembrane region" description="Helical" evidence="8">
    <location>
        <begin position="409"/>
        <end position="430"/>
    </location>
</feature>
<organism evidence="10">
    <name type="scientific">Chlamydomonas leiostraca</name>
    <dbReference type="NCBI Taxonomy" id="1034604"/>
    <lineage>
        <taxon>Eukaryota</taxon>
        <taxon>Viridiplantae</taxon>
        <taxon>Chlorophyta</taxon>
        <taxon>core chlorophytes</taxon>
        <taxon>Chlorophyceae</taxon>
        <taxon>CS clade</taxon>
        <taxon>Chlamydomonadales</taxon>
        <taxon>Chlamydomonadaceae</taxon>
        <taxon>Chlamydomonas</taxon>
    </lineage>
</organism>
<name>A0A7S0S1M7_9CHLO</name>
<evidence type="ECO:0000256" key="6">
    <source>
        <dbReference type="ARBA" id="ARBA00023136"/>
    </source>
</evidence>
<dbReference type="CDD" id="cd00038">
    <property type="entry name" value="CAP_ED"/>
    <property type="match status" value="1"/>
</dbReference>
<evidence type="ECO:0000256" key="1">
    <source>
        <dbReference type="ARBA" id="ARBA00004141"/>
    </source>
</evidence>
<evidence type="ECO:0000256" key="4">
    <source>
        <dbReference type="ARBA" id="ARBA00022989"/>
    </source>
</evidence>
<evidence type="ECO:0000256" key="5">
    <source>
        <dbReference type="ARBA" id="ARBA00023065"/>
    </source>
</evidence>
<evidence type="ECO:0000313" key="10">
    <source>
        <dbReference type="EMBL" id="CAD8693605.1"/>
    </source>
</evidence>
<accession>A0A7S0S1M7</accession>
<dbReference type="PANTHER" id="PTHR47823">
    <property type="entry name" value="ION_TRANS DOMAIN-CONTAINING PROTEIN"/>
    <property type="match status" value="1"/>
</dbReference>
<keyword evidence="3 8" id="KW-0812">Transmembrane</keyword>
<dbReference type="PANTHER" id="PTHR47823:SF11">
    <property type="entry name" value="K+-CHANNEL ERG AND RELATED PROTEINS"/>
    <property type="match status" value="1"/>
</dbReference>
<feature type="transmembrane region" description="Helical" evidence="8">
    <location>
        <begin position="133"/>
        <end position="153"/>
    </location>
</feature>
<keyword evidence="5" id="KW-0406">Ion transport</keyword>
<sequence>MPSWNVDGLQGGLVPDTMQGTIKKSSLSEEGRRQSQDVENISLLGTEYENSNIRRGSVDIRRGSVGFPGTTDEDLGATYQAPDSGPAKKPKYIIMPSSRFRYIWVQVTLVVALYIIWVTPIRVGFNMSAQGGWFWIEGVIDIFFYTDLVLNFFTAYEHPVTSEVITSHTRIAKRYLSSWFWIDLLATFPSDYIVKALEGTWGCSFSNTCGTIVPNDTAVSIIVLMRTMRIFRIIWIFKNFNVLSVNTVIGRWMDEFITVRWLFSIAELLVVLIFLGHLCGCFFYMFSHPAWQTPAEKKLIADGELSTWVLDKLGAYNVIEVPTVWPEGAYVNGTVVGDQFGLDKTTGIWYQCPDFFYMYDCPKCQGPKLRCRSYFGFSFRYITSMYWAYTTMTTVGYGDICGTTIAEKVWAMCTMVIGGFFLSFCFGRIASVVSKLDADRAARSEQMENVSQFLRDTELPKALSRKVLDFFNSNFKGFKPYDRGAVLNRMPFDLRSKILKHLYLDVIKNVPVLHKIAVDDEIFLTDFTLRLQPYHTSSDTFIYQRGEINADVYILVRGDLHVMDIDRRTPLFKIPEGTIFGEAAAIRKIDGTSKCKRTESVFCSTSCDMLRLPHDDLAELSDIYPPLLKGLRRLDKARQIRLQTIMSVHGGLATANGSPGPAGTVGNTLTNPLITSLQRRSLHRNSLRGGSMPGAPEQMLPDISDAAHLPSTTSNAGAGLAVGPPNLVRRSPQEPPMPPTASRQVEALAEEVAALKTLLQHLPAQIAAAAGGATAGTAAPASAGSLGLPQLPPGSIGGSVGAAISRDSSMSLGADKYGLM</sequence>
<dbReference type="EMBL" id="HBFB01031729">
    <property type="protein sequence ID" value="CAD8693605.1"/>
    <property type="molecule type" value="Transcribed_RNA"/>
</dbReference>
<keyword evidence="6 8" id="KW-0472">Membrane</keyword>
<dbReference type="InterPro" id="IPR014710">
    <property type="entry name" value="RmlC-like_jellyroll"/>
</dbReference>
<proteinExistence type="predicted"/>
<dbReference type="Pfam" id="PF00520">
    <property type="entry name" value="Ion_trans"/>
    <property type="match status" value="1"/>
</dbReference>
<dbReference type="Pfam" id="PF00027">
    <property type="entry name" value="cNMP_binding"/>
    <property type="match status" value="1"/>
</dbReference>
<dbReference type="InterPro" id="IPR005821">
    <property type="entry name" value="Ion_trans_dom"/>
</dbReference>
<dbReference type="SUPFAM" id="SSF51206">
    <property type="entry name" value="cAMP-binding domain-like"/>
    <property type="match status" value="1"/>
</dbReference>
<dbReference type="Gene3D" id="2.60.120.10">
    <property type="entry name" value="Jelly Rolls"/>
    <property type="match status" value="1"/>
</dbReference>
<feature type="transmembrane region" description="Helical" evidence="8">
    <location>
        <begin position="102"/>
        <end position="121"/>
    </location>
</feature>
<feature type="compositionally biased region" description="Basic and acidic residues" evidence="7">
    <location>
        <begin position="26"/>
        <end position="35"/>
    </location>
</feature>
<feature type="domain" description="Cyclic nucleotide-binding" evidence="9">
    <location>
        <begin position="506"/>
        <end position="620"/>
    </location>
</feature>
<evidence type="ECO:0000256" key="2">
    <source>
        <dbReference type="ARBA" id="ARBA00022448"/>
    </source>
</evidence>
<reference evidence="10" key="1">
    <citation type="submission" date="2021-01" db="EMBL/GenBank/DDBJ databases">
        <authorList>
            <person name="Corre E."/>
            <person name="Pelletier E."/>
            <person name="Niang G."/>
            <person name="Scheremetjew M."/>
            <person name="Finn R."/>
            <person name="Kale V."/>
            <person name="Holt S."/>
            <person name="Cochrane G."/>
            <person name="Meng A."/>
            <person name="Brown T."/>
            <person name="Cohen L."/>
        </authorList>
    </citation>
    <scope>NUCLEOTIDE SEQUENCE</scope>
    <source>
        <strain evidence="10">SAG 11-49</strain>
    </source>
</reference>
<feature type="transmembrane region" description="Helical" evidence="8">
    <location>
        <begin position="261"/>
        <end position="286"/>
    </location>
</feature>
<dbReference type="Gene3D" id="1.10.287.630">
    <property type="entry name" value="Helix hairpin bin"/>
    <property type="match status" value="1"/>
</dbReference>
<keyword evidence="2" id="KW-0813">Transport</keyword>
<evidence type="ECO:0000256" key="7">
    <source>
        <dbReference type="SAM" id="MobiDB-lite"/>
    </source>
</evidence>
<dbReference type="AlphaFoldDB" id="A0A7S0S1M7"/>
<feature type="region of interest" description="Disordered" evidence="7">
    <location>
        <begin position="685"/>
        <end position="744"/>
    </location>
</feature>
<comment type="subcellular location">
    <subcellularLocation>
        <location evidence="1">Membrane</location>
        <topology evidence="1">Multi-pass membrane protein</topology>
    </subcellularLocation>
</comment>
<dbReference type="InterPro" id="IPR018490">
    <property type="entry name" value="cNMP-bd_dom_sf"/>
</dbReference>
<dbReference type="GO" id="GO:0005216">
    <property type="term" value="F:monoatomic ion channel activity"/>
    <property type="evidence" value="ECO:0007669"/>
    <property type="project" value="InterPro"/>
</dbReference>
<keyword evidence="4 8" id="KW-1133">Transmembrane helix</keyword>
<evidence type="ECO:0000256" key="3">
    <source>
        <dbReference type="ARBA" id="ARBA00022692"/>
    </source>
</evidence>
<protein>
    <recommendedName>
        <fullName evidence="9">Cyclic nucleotide-binding domain-containing protein</fullName>
    </recommendedName>
</protein>
<dbReference type="PROSITE" id="PS50042">
    <property type="entry name" value="CNMP_BINDING_3"/>
    <property type="match status" value="1"/>
</dbReference>
<dbReference type="GO" id="GO:0016020">
    <property type="term" value="C:membrane"/>
    <property type="evidence" value="ECO:0007669"/>
    <property type="project" value="UniProtKB-SubCell"/>
</dbReference>
<gene>
    <name evidence="10" type="ORF">CLEI1391_LOCUS17788</name>
</gene>
<dbReference type="SUPFAM" id="SSF81324">
    <property type="entry name" value="Voltage-gated potassium channels"/>
    <property type="match status" value="1"/>
</dbReference>
<feature type="transmembrane region" description="Helical" evidence="8">
    <location>
        <begin position="230"/>
        <end position="249"/>
    </location>
</feature>
<evidence type="ECO:0000259" key="9">
    <source>
        <dbReference type="PROSITE" id="PS50042"/>
    </source>
</evidence>